<proteinExistence type="predicted"/>
<feature type="region of interest" description="Disordered" evidence="1">
    <location>
        <begin position="140"/>
        <end position="166"/>
    </location>
</feature>
<keyword evidence="2" id="KW-1185">Reference proteome</keyword>
<feature type="region of interest" description="Disordered" evidence="1">
    <location>
        <begin position="83"/>
        <end position="117"/>
    </location>
</feature>
<gene>
    <name evidence="3" type="primary">LOC109469614</name>
</gene>
<sequence>MNFQEQRHLMTITALPKVSSENDLQRKKTKIHLWLNQVPVRRKVLMVKIHRKLQQRLPSPRASVPIQEARQRTALTALLQNQVPARRKAPRAKIHRKLQQRPHNPRATVNSQEAMHQAALPQPHLRVPVNSQKAMHQMAPTAPPKALSPRRKAQGALTVQPLQRMI</sequence>
<dbReference type="Proteomes" id="UP000515135">
    <property type="component" value="Unplaced"/>
</dbReference>
<evidence type="ECO:0000256" key="1">
    <source>
        <dbReference type="SAM" id="MobiDB-lite"/>
    </source>
</evidence>
<protein>
    <submittedName>
        <fullName evidence="3">Uncharacterized protein LOC109469614</fullName>
    </submittedName>
</protein>
<dbReference type="KEGG" id="bbel:109469614"/>
<evidence type="ECO:0000313" key="3">
    <source>
        <dbReference type="RefSeq" id="XP_019623711.1"/>
    </source>
</evidence>
<accession>A0A6P4Z2B9</accession>
<organism evidence="2 3">
    <name type="scientific">Branchiostoma belcheri</name>
    <name type="common">Amphioxus</name>
    <dbReference type="NCBI Taxonomy" id="7741"/>
    <lineage>
        <taxon>Eukaryota</taxon>
        <taxon>Metazoa</taxon>
        <taxon>Chordata</taxon>
        <taxon>Cephalochordata</taxon>
        <taxon>Leptocardii</taxon>
        <taxon>Amphioxiformes</taxon>
        <taxon>Branchiostomatidae</taxon>
        <taxon>Branchiostoma</taxon>
    </lineage>
</organism>
<dbReference type="RefSeq" id="XP_019623711.1">
    <property type="nucleotide sequence ID" value="XM_019768152.1"/>
</dbReference>
<dbReference type="AlphaFoldDB" id="A0A6P4Z2B9"/>
<dbReference type="GeneID" id="109469614"/>
<reference evidence="3" key="1">
    <citation type="submission" date="2025-08" db="UniProtKB">
        <authorList>
            <consortium name="RefSeq"/>
        </authorList>
    </citation>
    <scope>IDENTIFICATION</scope>
    <source>
        <tissue evidence="3">Gonad</tissue>
    </source>
</reference>
<name>A0A6P4Z2B9_BRABE</name>
<evidence type="ECO:0000313" key="2">
    <source>
        <dbReference type="Proteomes" id="UP000515135"/>
    </source>
</evidence>
<feature type="compositionally biased region" description="Basic residues" evidence="1">
    <location>
        <begin position="85"/>
        <end position="104"/>
    </location>
</feature>